<dbReference type="GO" id="GO:0030424">
    <property type="term" value="C:axon"/>
    <property type="evidence" value="ECO:0007669"/>
    <property type="project" value="UniProtKB-SubCell"/>
</dbReference>
<dbReference type="EMBL" id="OU963866">
    <property type="protein sequence ID" value="CAH0389982.1"/>
    <property type="molecule type" value="Genomic_DNA"/>
</dbReference>
<dbReference type="Pfam" id="PF08824">
    <property type="entry name" value="Serine_rich"/>
    <property type="match status" value="1"/>
</dbReference>
<evidence type="ECO:0000313" key="19">
    <source>
        <dbReference type="EMBL" id="CAH0389982.1"/>
    </source>
</evidence>
<dbReference type="GO" id="GO:0005886">
    <property type="term" value="C:plasma membrane"/>
    <property type="evidence" value="ECO:0007669"/>
    <property type="project" value="TreeGrafter"/>
</dbReference>
<dbReference type="GO" id="GO:0016477">
    <property type="term" value="P:cell migration"/>
    <property type="evidence" value="ECO:0007669"/>
    <property type="project" value="TreeGrafter"/>
</dbReference>
<dbReference type="CDD" id="cd11549">
    <property type="entry name" value="Serine_rich_CAS"/>
    <property type="match status" value="1"/>
</dbReference>
<evidence type="ECO:0000256" key="11">
    <source>
        <dbReference type="ARBA" id="ARBA00023036"/>
    </source>
</evidence>
<dbReference type="GO" id="GO:0007155">
    <property type="term" value="P:cell adhesion"/>
    <property type="evidence" value="ECO:0007669"/>
    <property type="project" value="UniProtKB-KW"/>
</dbReference>
<feature type="compositionally biased region" description="Polar residues" evidence="17">
    <location>
        <begin position="148"/>
        <end position="167"/>
    </location>
</feature>
<keyword evidence="8" id="KW-0130">Cell adhesion</keyword>
<dbReference type="GO" id="GO:0005925">
    <property type="term" value="C:focal adhesion"/>
    <property type="evidence" value="ECO:0007669"/>
    <property type="project" value="UniProtKB-SubCell"/>
</dbReference>
<dbReference type="KEGG" id="btab:109042203"/>
<dbReference type="CDD" id="cd11844">
    <property type="entry name" value="SH3_CAS"/>
    <property type="match status" value="1"/>
</dbReference>
<evidence type="ECO:0000256" key="7">
    <source>
        <dbReference type="ARBA" id="ARBA00022553"/>
    </source>
</evidence>
<dbReference type="FunFam" id="1.20.120.830:FF:000001">
    <property type="entry name" value="BCAR1 scaffold protein, Cas family member"/>
    <property type="match status" value="1"/>
</dbReference>
<evidence type="ECO:0000256" key="15">
    <source>
        <dbReference type="ARBA" id="ARBA00081467"/>
    </source>
</evidence>
<dbReference type="GO" id="GO:0005737">
    <property type="term" value="C:cytoplasm"/>
    <property type="evidence" value="ECO:0007669"/>
    <property type="project" value="UniProtKB-SubCell"/>
</dbReference>
<dbReference type="PANTHER" id="PTHR10654:SF18">
    <property type="entry name" value="IP17195P"/>
    <property type="match status" value="1"/>
</dbReference>
<evidence type="ECO:0000256" key="6">
    <source>
        <dbReference type="ARBA" id="ARBA00022490"/>
    </source>
</evidence>
<feature type="region of interest" description="Disordered" evidence="17">
    <location>
        <begin position="148"/>
        <end position="205"/>
    </location>
</feature>
<feature type="compositionally biased region" description="Low complexity" evidence="17">
    <location>
        <begin position="220"/>
        <end position="234"/>
    </location>
</feature>
<protein>
    <recommendedName>
        <fullName evidence="13">Breast cancer anti-estrogen resistance protein 1</fullName>
    </recommendedName>
    <alternativeName>
        <fullName evidence="14">CRK-associated substrate</fullName>
    </alternativeName>
    <alternativeName>
        <fullName evidence="15">p130cas</fullName>
    </alternativeName>
</protein>
<keyword evidence="9" id="KW-0965">Cell junction</keyword>
<evidence type="ECO:0000256" key="3">
    <source>
        <dbReference type="ARBA" id="ARBA00004496"/>
    </source>
</evidence>
<feature type="domain" description="SH3" evidence="18">
    <location>
        <begin position="13"/>
        <end position="75"/>
    </location>
</feature>
<dbReference type="PRINTS" id="PR00452">
    <property type="entry name" value="SH3DOMAIN"/>
</dbReference>
<dbReference type="InterPro" id="IPR001452">
    <property type="entry name" value="SH3_domain"/>
</dbReference>
<evidence type="ECO:0000256" key="2">
    <source>
        <dbReference type="ARBA" id="ARBA00004489"/>
    </source>
</evidence>
<dbReference type="InterPro" id="IPR014928">
    <property type="entry name" value="Serine_rich_dom"/>
</dbReference>
<dbReference type="FunFam" id="2.30.30.40:FF:000009">
    <property type="entry name" value="Breast cancer anti-estrogen resistance 1"/>
    <property type="match status" value="1"/>
</dbReference>
<dbReference type="GO" id="GO:0007169">
    <property type="term" value="P:cell surface receptor protein tyrosine kinase signaling pathway"/>
    <property type="evidence" value="ECO:0007669"/>
    <property type="project" value="UniProtKB-ARBA"/>
</dbReference>
<gene>
    <name evidence="19" type="ORF">BEMITA_LOCUS8751</name>
</gene>
<feature type="region of interest" description="Disordered" evidence="17">
    <location>
        <begin position="220"/>
        <end position="244"/>
    </location>
</feature>
<proteinExistence type="inferred from homology"/>
<evidence type="ECO:0000256" key="14">
    <source>
        <dbReference type="ARBA" id="ARBA00079691"/>
    </source>
</evidence>
<dbReference type="PROSITE" id="PS50002">
    <property type="entry name" value="SH3"/>
    <property type="match status" value="1"/>
</dbReference>
<dbReference type="Gene3D" id="1.20.120.230">
    <property type="entry name" value="Alpha-catenin/vinculin-like"/>
    <property type="match status" value="1"/>
</dbReference>
<keyword evidence="6" id="KW-0963">Cytoplasm</keyword>
<evidence type="ECO:0000256" key="10">
    <source>
        <dbReference type="ARBA" id="ARBA00022990"/>
    </source>
</evidence>
<evidence type="ECO:0000256" key="1">
    <source>
        <dbReference type="ARBA" id="ARBA00004246"/>
    </source>
</evidence>
<feature type="compositionally biased region" description="Polar residues" evidence="17">
    <location>
        <begin position="174"/>
        <end position="185"/>
    </location>
</feature>
<dbReference type="InterPro" id="IPR038319">
    <property type="entry name" value="Serine_rich_sf"/>
</dbReference>
<evidence type="ECO:0000256" key="4">
    <source>
        <dbReference type="ARBA" id="ARBA00007848"/>
    </source>
</evidence>
<dbReference type="Pfam" id="PF00018">
    <property type="entry name" value="SH3_1"/>
    <property type="match status" value="1"/>
</dbReference>
<evidence type="ECO:0000256" key="8">
    <source>
        <dbReference type="ARBA" id="ARBA00022889"/>
    </source>
</evidence>
<evidence type="ECO:0000256" key="9">
    <source>
        <dbReference type="ARBA" id="ARBA00022949"/>
    </source>
</evidence>
<dbReference type="GO" id="GO:0017124">
    <property type="term" value="F:SH3 domain binding"/>
    <property type="evidence" value="ECO:0007669"/>
    <property type="project" value="UniProtKB-KW"/>
</dbReference>
<reference evidence="19" key="1">
    <citation type="submission" date="2021-12" db="EMBL/GenBank/DDBJ databases">
        <authorList>
            <person name="King R."/>
        </authorList>
    </citation>
    <scope>NUCLEOTIDE SEQUENCE</scope>
</reference>
<evidence type="ECO:0000256" key="17">
    <source>
        <dbReference type="SAM" id="MobiDB-lite"/>
    </source>
</evidence>
<name>A0A9P0AC35_BEMTA</name>
<comment type="subcellular location">
    <subcellularLocation>
        <location evidence="1">Cell junction</location>
        <location evidence="1">Focal adhesion</location>
    </subcellularLocation>
    <subcellularLocation>
        <location evidence="2">Cell projection</location>
        <location evidence="2">Axon</location>
    </subcellularLocation>
    <subcellularLocation>
        <location evidence="3">Cytoplasm</location>
    </subcellularLocation>
</comment>
<organism evidence="19 20">
    <name type="scientific">Bemisia tabaci</name>
    <name type="common">Sweetpotato whitefly</name>
    <name type="synonym">Aleurodes tabaci</name>
    <dbReference type="NCBI Taxonomy" id="7038"/>
    <lineage>
        <taxon>Eukaryota</taxon>
        <taxon>Metazoa</taxon>
        <taxon>Ecdysozoa</taxon>
        <taxon>Arthropoda</taxon>
        <taxon>Hexapoda</taxon>
        <taxon>Insecta</taxon>
        <taxon>Pterygota</taxon>
        <taxon>Neoptera</taxon>
        <taxon>Paraneoptera</taxon>
        <taxon>Hemiptera</taxon>
        <taxon>Sternorrhyncha</taxon>
        <taxon>Aleyrodoidea</taxon>
        <taxon>Aleyrodidae</taxon>
        <taxon>Aleyrodinae</taxon>
        <taxon>Bemisia</taxon>
    </lineage>
</organism>
<keyword evidence="11" id="KW-0729">SH3-binding</keyword>
<keyword evidence="10" id="KW-0007">Acetylation</keyword>
<dbReference type="InterPro" id="IPR037362">
    <property type="entry name" value="CAS_fam"/>
</dbReference>
<keyword evidence="12" id="KW-0966">Cell projection</keyword>
<dbReference type="Gene3D" id="2.30.30.40">
    <property type="entry name" value="SH3 Domains"/>
    <property type="match status" value="1"/>
</dbReference>
<keyword evidence="7" id="KW-0597">Phosphoprotein</keyword>
<dbReference type="SUPFAM" id="SSF50044">
    <property type="entry name" value="SH3-domain"/>
    <property type="match status" value="1"/>
</dbReference>
<dbReference type="InterPro" id="IPR036028">
    <property type="entry name" value="SH3-like_dom_sf"/>
</dbReference>
<dbReference type="CDD" id="cd11564">
    <property type="entry name" value="FAT-like_CAS_C"/>
    <property type="match status" value="1"/>
</dbReference>
<evidence type="ECO:0000256" key="5">
    <source>
        <dbReference type="ARBA" id="ARBA00022443"/>
    </source>
</evidence>
<accession>A0A9P0AC35</accession>
<evidence type="ECO:0000256" key="16">
    <source>
        <dbReference type="PROSITE-ProRule" id="PRU00192"/>
    </source>
</evidence>
<dbReference type="Proteomes" id="UP001152759">
    <property type="component" value="Chromosome 5"/>
</dbReference>
<dbReference type="AlphaFoldDB" id="A0A9P0AC35"/>
<dbReference type="Gene3D" id="1.20.120.830">
    <property type="entry name" value="Serine-rich domain"/>
    <property type="match status" value="1"/>
</dbReference>
<comment type="similarity">
    <text evidence="4">Belongs to the CAS family.</text>
</comment>
<dbReference type="InterPro" id="IPR021901">
    <property type="entry name" value="CAS_C"/>
</dbReference>
<evidence type="ECO:0000259" key="18">
    <source>
        <dbReference type="PROSITE" id="PS50002"/>
    </source>
</evidence>
<dbReference type="SMART" id="SM00326">
    <property type="entry name" value="SH3"/>
    <property type="match status" value="1"/>
</dbReference>
<keyword evidence="20" id="KW-1185">Reference proteome</keyword>
<evidence type="ECO:0000313" key="20">
    <source>
        <dbReference type="Proteomes" id="UP001152759"/>
    </source>
</evidence>
<evidence type="ECO:0000256" key="13">
    <source>
        <dbReference type="ARBA" id="ARBA00072413"/>
    </source>
</evidence>
<dbReference type="FunFam" id="1.20.120.230:FF:000001">
    <property type="entry name" value="Breast cancer anti-estrogen resistance 1"/>
    <property type="match status" value="1"/>
</dbReference>
<keyword evidence="5 16" id="KW-0728">SH3 domain</keyword>
<dbReference type="Pfam" id="PF12026">
    <property type="entry name" value="CAS_C"/>
    <property type="match status" value="1"/>
</dbReference>
<dbReference type="PANTHER" id="PTHR10654">
    <property type="entry name" value="CAS SCAFFOLDING PROTEIN"/>
    <property type="match status" value="1"/>
</dbReference>
<sequence>MPQLQDSVSAGNSQNCVARALYDNIAESPDELAFQKGDILTVLEQNTSGLEGWWLCALKGRQGIVPGNRLRLLAGIYETGSDFNTLQRQGKRRSWHVQPNKVLTPQKFGDVYLYDMPTSKTSMGQEQYDVPPSAHVAVVDTPHDCFSMHSSESYSRPNSGSSISDSYDTPRPLMTSSIQQQNSPAYDTPRPLRVDDSYDIPRPNAPVSFQVAQSLLTPSSSISSLNTNTTDSLSGPSSNRSSFIPEYDVPRGKPIGGQLQLHQLLADQNYDVPSTNPQHRELPLELNSALECLARLESEATTAICKLLGFAGPQWREREKLESKLMDIKLVVLRLQTSLHDLTEFGEGALGNAMKNFDNGLAGKLRPMVKALKNADFLIQSACASLEAQDWSIEKLAKESDYAVPFKNKPNGFDALDQIVSCAKDLTEDVRQTASFIQGNSTLLFKRSESTSPDDYDYVNLDKAHHKEVLESLPPELQKSYSLLIKQAKSVDLPDVSNDGESFNSDKQVLSFYAIQASTHASQLMHAIDAFLQTVEHNQPPKVFLAHGKFVVLSAHRLVYIGDTVHRNINDPVMKGKVLHCANALCECLAATVHKTKKAAMQFPSVSAVQEMVDSIVDVSHLARDLKMCLVIGSQQNDS</sequence>
<evidence type="ECO:0000256" key="12">
    <source>
        <dbReference type="ARBA" id="ARBA00023273"/>
    </source>
</evidence>